<evidence type="ECO:0000259" key="7">
    <source>
        <dbReference type="Pfam" id="PF18052"/>
    </source>
</evidence>
<evidence type="ECO:0008006" key="11">
    <source>
        <dbReference type="Google" id="ProtNLM"/>
    </source>
</evidence>
<dbReference type="CDD" id="cd14798">
    <property type="entry name" value="RX-CC_like"/>
    <property type="match status" value="1"/>
</dbReference>
<dbReference type="Pfam" id="PF18052">
    <property type="entry name" value="Rx_N"/>
    <property type="match status" value="1"/>
</dbReference>
<dbReference type="OrthoDB" id="694378at2759"/>
<keyword evidence="5" id="KW-0611">Plant defense</keyword>
<organism evidence="9 10">
    <name type="scientific">Zizania palustris</name>
    <name type="common">Northern wild rice</name>
    <dbReference type="NCBI Taxonomy" id="103762"/>
    <lineage>
        <taxon>Eukaryota</taxon>
        <taxon>Viridiplantae</taxon>
        <taxon>Streptophyta</taxon>
        <taxon>Embryophyta</taxon>
        <taxon>Tracheophyta</taxon>
        <taxon>Spermatophyta</taxon>
        <taxon>Magnoliopsida</taxon>
        <taxon>Liliopsida</taxon>
        <taxon>Poales</taxon>
        <taxon>Poaceae</taxon>
        <taxon>BOP clade</taxon>
        <taxon>Oryzoideae</taxon>
        <taxon>Oryzeae</taxon>
        <taxon>Zizaniinae</taxon>
        <taxon>Zizania</taxon>
    </lineage>
</organism>
<feature type="domain" description="NB-ARC" evidence="6">
    <location>
        <begin position="181"/>
        <end position="234"/>
    </location>
</feature>
<feature type="domain" description="NB-ARC" evidence="6">
    <location>
        <begin position="243"/>
        <end position="316"/>
    </location>
</feature>
<keyword evidence="4" id="KW-0547">Nucleotide-binding</keyword>
<dbReference type="Pfam" id="PF00931">
    <property type="entry name" value="NB-ARC"/>
    <property type="match status" value="2"/>
</dbReference>
<dbReference type="FunFam" id="1.10.10.10:FF:000322">
    <property type="entry name" value="Probable disease resistance protein At1g63360"/>
    <property type="match status" value="1"/>
</dbReference>
<evidence type="ECO:0000256" key="3">
    <source>
        <dbReference type="ARBA" id="ARBA00022737"/>
    </source>
</evidence>
<dbReference type="InterPro" id="IPR058922">
    <property type="entry name" value="WHD_DRP"/>
</dbReference>
<comment type="caution">
    <text evidence="9">The sequence shown here is derived from an EMBL/GenBank/DDBJ whole genome shotgun (WGS) entry which is preliminary data.</text>
</comment>
<feature type="domain" description="Disease resistance protein winged helix" evidence="8">
    <location>
        <begin position="406"/>
        <end position="478"/>
    </location>
</feature>
<dbReference type="GO" id="GO:0002758">
    <property type="term" value="P:innate immune response-activating signaling pathway"/>
    <property type="evidence" value="ECO:0007669"/>
    <property type="project" value="UniProtKB-ARBA"/>
</dbReference>
<evidence type="ECO:0000256" key="5">
    <source>
        <dbReference type="ARBA" id="ARBA00022821"/>
    </source>
</evidence>
<dbReference type="Proteomes" id="UP000729402">
    <property type="component" value="Unassembled WGS sequence"/>
</dbReference>
<proteinExistence type="inferred from homology"/>
<feature type="domain" description="Disease resistance N-terminal" evidence="7">
    <location>
        <begin position="24"/>
        <end position="108"/>
    </location>
</feature>
<evidence type="ECO:0000313" key="9">
    <source>
        <dbReference type="EMBL" id="KAG8070686.1"/>
    </source>
</evidence>
<accession>A0A8J5TBH3</accession>
<dbReference type="GO" id="GO:0043531">
    <property type="term" value="F:ADP binding"/>
    <property type="evidence" value="ECO:0007669"/>
    <property type="project" value="InterPro"/>
</dbReference>
<reference evidence="9" key="2">
    <citation type="submission" date="2021-02" db="EMBL/GenBank/DDBJ databases">
        <authorList>
            <person name="Kimball J.A."/>
            <person name="Haas M.W."/>
            <person name="Macchietto M."/>
            <person name="Kono T."/>
            <person name="Duquette J."/>
            <person name="Shao M."/>
        </authorList>
    </citation>
    <scope>NUCLEOTIDE SEQUENCE</scope>
    <source>
        <tissue evidence="9">Fresh leaf tissue</tissue>
    </source>
</reference>
<gene>
    <name evidence="9" type="ORF">GUJ93_ZPchr0006g46421</name>
</gene>
<dbReference type="PANTHER" id="PTHR23155:SF1114">
    <property type="entry name" value="OS02G0475500 PROTEIN"/>
    <property type="match status" value="1"/>
</dbReference>
<evidence type="ECO:0000259" key="8">
    <source>
        <dbReference type="Pfam" id="PF23559"/>
    </source>
</evidence>
<sequence length="576" mass="64482">MDSSAVVELSKASIELASNVLGLLNHMHDASSTKAAGTGEEEEDVDVIKKELEMMQSFLMDVAEQRRPSQMAASRSFKTWLRQLWGLAHDVEDCLLQFYLHLETPSRATSSKQLLPRGTIAKQMRSLRNQIKQVNRSSELYCKAISSLDDAAAAPSQPNTGPTVADDSKNAPLIGRVKEKTHLIQLISQDGEQHRVISVWGMVGIGKTTLVSSVYQSKEISSRFEQRAWVTISHHPFDLHGILSRSCLIVLDDIVSIEEWNLIRPHLPQDTRTHIIVITREAGVAEYCSTAHRNIYKLEYLEDNEALELFKNKVFLDSSVIDLNADLTTQAKLIINKCDGHPLAITTIAGFLARKPKTTMKWKMLHGDFSAGSGGNPNHETISRALAPSYDDLPYDLKLCLLYLCVFPKGHNIRRNRLVRRWVVEGYASNTDNMSAEQVGEGYFQEFIRRSIIRPSKIVTHNVGSVDHCQVHNVIHGIVTSKSKEENHGFVLGISSSNQDTIRHLSIISEGMVDKDMLKSTNLSHVRSMTVFGEWKSDLDLGTMRLLRVLDLEGTSGLKDHALKKIGNLLLLKYLS</sequence>
<dbReference type="AlphaFoldDB" id="A0A8J5TBH3"/>
<dbReference type="EMBL" id="JAAALK010000283">
    <property type="protein sequence ID" value="KAG8070686.1"/>
    <property type="molecule type" value="Genomic_DNA"/>
</dbReference>
<reference evidence="9" key="1">
    <citation type="journal article" date="2021" name="bioRxiv">
        <title>Whole Genome Assembly and Annotation of Northern Wild Rice, Zizania palustris L., Supports a Whole Genome Duplication in the Zizania Genus.</title>
        <authorList>
            <person name="Haas M."/>
            <person name="Kono T."/>
            <person name="Macchietto M."/>
            <person name="Millas R."/>
            <person name="McGilp L."/>
            <person name="Shao M."/>
            <person name="Duquette J."/>
            <person name="Hirsch C.N."/>
            <person name="Kimball J."/>
        </authorList>
    </citation>
    <scope>NUCLEOTIDE SEQUENCE</scope>
    <source>
        <tissue evidence="9">Fresh leaf tissue</tissue>
    </source>
</reference>
<dbReference type="InterPro" id="IPR041118">
    <property type="entry name" value="Rx_N"/>
</dbReference>
<evidence type="ECO:0000256" key="2">
    <source>
        <dbReference type="ARBA" id="ARBA00022614"/>
    </source>
</evidence>
<dbReference type="Pfam" id="PF23559">
    <property type="entry name" value="WHD_DRP"/>
    <property type="match status" value="1"/>
</dbReference>
<name>A0A8J5TBH3_ZIZPA</name>
<evidence type="ECO:0000256" key="4">
    <source>
        <dbReference type="ARBA" id="ARBA00022741"/>
    </source>
</evidence>
<evidence type="ECO:0000313" key="10">
    <source>
        <dbReference type="Proteomes" id="UP000729402"/>
    </source>
</evidence>
<dbReference type="InterPro" id="IPR002182">
    <property type="entry name" value="NB-ARC"/>
</dbReference>
<keyword evidence="10" id="KW-1185">Reference proteome</keyword>
<evidence type="ECO:0000256" key="1">
    <source>
        <dbReference type="ARBA" id="ARBA00008894"/>
    </source>
</evidence>
<keyword evidence="3" id="KW-0677">Repeat</keyword>
<dbReference type="InterPro" id="IPR038005">
    <property type="entry name" value="RX-like_CC"/>
</dbReference>
<dbReference type="GO" id="GO:0042742">
    <property type="term" value="P:defense response to bacterium"/>
    <property type="evidence" value="ECO:0007669"/>
    <property type="project" value="UniProtKB-ARBA"/>
</dbReference>
<comment type="similarity">
    <text evidence="1">Belongs to the disease resistance NB-LRR family.</text>
</comment>
<protein>
    <recommendedName>
        <fullName evidence="11">NB-ARC domain-containing protein</fullName>
    </recommendedName>
</protein>
<keyword evidence="2" id="KW-0433">Leucine-rich repeat</keyword>
<evidence type="ECO:0000259" key="6">
    <source>
        <dbReference type="Pfam" id="PF00931"/>
    </source>
</evidence>
<dbReference type="InterPro" id="IPR044974">
    <property type="entry name" value="Disease_R_plants"/>
</dbReference>
<dbReference type="GO" id="GO:0009626">
    <property type="term" value="P:plant-type hypersensitive response"/>
    <property type="evidence" value="ECO:0007669"/>
    <property type="project" value="UniProtKB-ARBA"/>
</dbReference>
<dbReference type="PANTHER" id="PTHR23155">
    <property type="entry name" value="DISEASE RESISTANCE PROTEIN RP"/>
    <property type="match status" value="1"/>
</dbReference>